<proteinExistence type="predicted"/>
<dbReference type="RefSeq" id="WP_379750531.1">
    <property type="nucleotide sequence ID" value="NZ_JBHTCP010000048.1"/>
</dbReference>
<evidence type="ECO:0000313" key="2">
    <source>
        <dbReference type="Proteomes" id="UP001596549"/>
    </source>
</evidence>
<organism evidence="1 2">
    <name type="scientific">Fictibacillus iocasae</name>
    <dbReference type="NCBI Taxonomy" id="2715437"/>
    <lineage>
        <taxon>Bacteria</taxon>
        <taxon>Bacillati</taxon>
        <taxon>Bacillota</taxon>
        <taxon>Bacilli</taxon>
        <taxon>Bacillales</taxon>
        <taxon>Fictibacillaceae</taxon>
        <taxon>Fictibacillus</taxon>
    </lineage>
</organism>
<protein>
    <recommendedName>
        <fullName evidence="3">BppU N-terminal domain-containing protein</fullName>
    </recommendedName>
</protein>
<evidence type="ECO:0000313" key="1">
    <source>
        <dbReference type="EMBL" id="MFC7372967.1"/>
    </source>
</evidence>
<dbReference type="EMBL" id="JBHTCP010000048">
    <property type="protein sequence ID" value="MFC7372967.1"/>
    <property type="molecule type" value="Genomic_DNA"/>
</dbReference>
<dbReference type="Proteomes" id="UP001596549">
    <property type="component" value="Unassembled WGS sequence"/>
</dbReference>
<reference evidence="2" key="1">
    <citation type="journal article" date="2019" name="Int. J. Syst. Evol. Microbiol.">
        <title>The Global Catalogue of Microorganisms (GCM) 10K type strain sequencing project: providing services to taxonomists for standard genome sequencing and annotation.</title>
        <authorList>
            <consortium name="The Broad Institute Genomics Platform"/>
            <consortium name="The Broad Institute Genome Sequencing Center for Infectious Disease"/>
            <person name="Wu L."/>
            <person name="Ma J."/>
        </authorList>
    </citation>
    <scope>NUCLEOTIDE SEQUENCE [LARGE SCALE GENOMIC DNA]</scope>
    <source>
        <strain evidence="2">NBRC 106396</strain>
    </source>
</reference>
<sequence>MAALTTGPLREAGSTVTVDIINEDAAAQQTVIMQAFILETDGTRTPFVSETFTIDPGEFATRTYSIGFTDAVEFQIDVFPSNDFSATFRFANDLDESIGYLVRPELTELTAITPIP</sequence>
<comment type="caution">
    <text evidence="1">The sequence shown here is derived from an EMBL/GenBank/DDBJ whole genome shotgun (WGS) entry which is preliminary data.</text>
</comment>
<gene>
    <name evidence="1" type="ORF">ACFQPF_15025</name>
</gene>
<name>A0ABW2NUD3_9BACL</name>
<evidence type="ECO:0008006" key="3">
    <source>
        <dbReference type="Google" id="ProtNLM"/>
    </source>
</evidence>
<accession>A0ABW2NUD3</accession>
<keyword evidence="2" id="KW-1185">Reference proteome</keyword>